<dbReference type="AlphaFoldDB" id="A0A382QVT0"/>
<name>A0A382QVT0_9ZZZZ</name>
<sequence>MAHLIELTDSNTLEKMLFNLDTVVSIERTSGSNTIITTRWGRTNVKESLDNIKLQAESSTKTEAVVPF</sequence>
<gene>
    <name evidence="1" type="ORF">METZ01_LOCUS341842</name>
</gene>
<dbReference type="EMBL" id="UINC01116919">
    <property type="protein sequence ID" value="SVC88988.1"/>
    <property type="molecule type" value="Genomic_DNA"/>
</dbReference>
<proteinExistence type="predicted"/>
<organism evidence="1">
    <name type="scientific">marine metagenome</name>
    <dbReference type="NCBI Taxonomy" id="408172"/>
    <lineage>
        <taxon>unclassified sequences</taxon>
        <taxon>metagenomes</taxon>
        <taxon>ecological metagenomes</taxon>
    </lineage>
</organism>
<protein>
    <submittedName>
        <fullName evidence="1">Uncharacterized protein</fullName>
    </submittedName>
</protein>
<evidence type="ECO:0000313" key="1">
    <source>
        <dbReference type="EMBL" id="SVC88988.1"/>
    </source>
</evidence>
<accession>A0A382QVT0</accession>
<reference evidence="1" key="1">
    <citation type="submission" date="2018-05" db="EMBL/GenBank/DDBJ databases">
        <authorList>
            <person name="Lanie J.A."/>
            <person name="Ng W.-L."/>
            <person name="Kazmierczak K.M."/>
            <person name="Andrzejewski T.M."/>
            <person name="Davidsen T.M."/>
            <person name="Wayne K.J."/>
            <person name="Tettelin H."/>
            <person name="Glass J.I."/>
            <person name="Rusch D."/>
            <person name="Podicherti R."/>
            <person name="Tsui H.-C.T."/>
            <person name="Winkler M.E."/>
        </authorList>
    </citation>
    <scope>NUCLEOTIDE SEQUENCE</scope>
</reference>